<evidence type="ECO:0000313" key="1">
    <source>
        <dbReference type="EMBL" id="GAG61482.1"/>
    </source>
</evidence>
<comment type="caution">
    <text evidence="1">The sequence shown here is derived from an EMBL/GenBank/DDBJ whole genome shotgun (WGS) entry which is preliminary data.</text>
</comment>
<accession>X0ZU33</accession>
<dbReference type="EMBL" id="BART01000020">
    <property type="protein sequence ID" value="GAG61482.1"/>
    <property type="molecule type" value="Genomic_DNA"/>
</dbReference>
<sequence length="230" mass="27047">MEAEWFLVISTLFLAFVALFKDSILQYIFKPNIDIKFDLSSSDCYQNVLQQVEKEKAIDTINFFKYRFRIINKGTRPAKNVEVIIQDIMKKKGGNFYRIDSFLSDNLNWNSFSLGPKTEAKIYYDFIFPNTFKHCELGHILDPEKRHLIPSENNSKLPIQVKDETIFSFNVARRYNNLYYLVAPGIYKIKVLVAGENFKSIEKEYELEVTGKWYKDEERMLSDGVKVKDI</sequence>
<gene>
    <name evidence="1" type="ORF">S01H4_00181</name>
</gene>
<evidence type="ECO:0008006" key="2">
    <source>
        <dbReference type="Google" id="ProtNLM"/>
    </source>
</evidence>
<name>X0ZU33_9ZZZZ</name>
<reference evidence="1" key="1">
    <citation type="journal article" date="2014" name="Front. Microbiol.">
        <title>High frequency of phylogenetically diverse reductive dehalogenase-homologous genes in deep subseafloor sedimentary metagenomes.</title>
        <authorList>
            <person name="Kawai M."/>
            <person name="Futagami T."/>
            <person name="Toyoda A."/>
            <person name="Takaki Y."/>
            <person name="Nishi S."/>
            <person name="Hori S."/>
            <person name="Arai W."/>
            <person name="Tsubouchi T."/>
            <person name="Morono Y."/>
            <person name="Uchiyama I."/>
            <person name="Ito T."/>
            <person name="Fujiyama A."/>
            <person name="Inagaki F."/>
            <person name="Takami H."/>
        </authorList>
    </citation>
    <scope>NUCLEOTIDE SEQUENCE</scope>
    <source>
        <strain evidence="1">Expedition CK06-06</strain>
    </source>
</reference>
<proteinExistence type="predicted"/>
<dbReference type="AlphaFoldDB" id="X0ZU33"/>
<protein>
    <recommendedName>
        <fullName evidence="2">DUF11 domain-containing protein</fullName>
    </recommendedName>
</protein>
<organism evidence="1">
    <name type="scientific">marine sediment metagenome</name>
    <dbReference type="NCBI Taxonomy" id="412755"/>
    <lineage>
        <taxon>unclassified sequences</taxon>
        <taxon>metagenomes</taxon>
        <taxon>ecological metagenomes</taxon>
    </lineage>
</organism>